<protein>
    <submittedName>
        <fullName evidence="2">Uncharacterized protein</fullName>
    </submittedName>
</protein>
<name>A0A7M5XGU2_9CNID</name>
<feature type="compositionally biased region" description="Basic and acidic residues" evidence="1">
    <location>
        <begin position="885"/>
        <end position="896"/>
    </location>
</feature>
<dbReference type="GeneID" id="136805515"/>
<feature type="compositionally biased region" description="Low complexity" evidence="1">
    <location>
        <begin position="869"/>
        <end position="884"/>
    </location>
</feature>
<feature type="compositionally biased region" description="Basic and acidic residues" evidence="1">
    <location>
        <begin position="462"/>
        <end position="477"/>
    </location>
</feature>
<feature type="compositionally biased region" description="Acidic residues" evidence="1">
    <location>
        <begin position="393"/>
        <end position="403"/>
    </location>
</feature>
<feature type="region of interest" description="Disordered" evidence="1">
    <location>
        <begin position="443"/>
        <end position="477"/>
    </location>
</feature>
<feature type="compositionally biased region" description="Basic and acidic residues" evidence="1">
    <location>
        <begin position="851"/>
        <end position="868"/>
    </location>
</feature>
<accession>A0A7M5XGU2</accession>
<feature type="compositionally biased region" description="Acidic residues" evidence="1">
    <location>
        <begin position="447"/>
        <end position="461"/>
    </location>
</feature>
<feature type="compositionally biased region" description="Polar residues" evidence="1">
    <location>
        <begin position="651"/>
        <end position="665"/>
    </location>
</feature>
<feature type="region of interest" description="Disordered" evidence="1">
    <location>
        <begin position="365"/>
        <end position="412"/>
    </location>
</feature>
<feature type="compositionally biased region" description="Basic and acidic residues" evidence="1">
    <location>
        <begin position="907"/>
        <end position="918"/>
    </location>
</feature>
<feature type="compositionally biased region" description="Basic and acidic residues" evidence="1">
    <location>
        <begin position="634"/>
        <end position="650"/>
    </location>
</feature>
<evidence type="ECO:0000313" key="3">
    <source>
        <dbReference type="Proteomes" id="UP000594262"/>
    </source>
</evidence>
<proteinExistence type="predicted"/>
<feature type="compositionally biased region" description="Basic and acidic residues" evidence="1">
    <location>
        <begin position="255"/>
        <end position="273"/>
    </location>
</feature>
<feature type="compositionally biased region" description="Basic and acidic residues" evidence="1">
    <location>
        <begin position="10"/>
        <end position="35"/>
    </location>
</feature>
<feature type="region of interest" description="Disordered" evidence="1">
    <location>
        <begin position="838"/>
        <end position="952"/>
    </location>
</feature>
<feature type="compositionally biased region" description="Basic residues" evidence="1">
    <location>
        <begin position="551"/>
        <end position="561"/>
    </location>
</feature>
<feature type="region of interest" description="Disordered" evidence="1">
    <location>
        <begin position="547"/>
        <end position="589"/>
    </location>
</feature>
<evidence type="ECO:0000313" key="2">
    <source>
        <dbReference type="EnsemblMetazoa" id="CLYHEMP023309.1"/>
    </source>
</evidence>
<feature type="compositionally biased region" description="Basic and acidic residues" evidence="1">
    <location>
        <begin position="701"/>
        <end position="719"/>
    </location>
</feature>
<organism evidence="2 3">
    <name type="scientific">Clytia hemisphaerica</name>
    <dbReference type="NCBI Taxonomy" id="252671"/>
    <lineage>
        <taxon>Eukaryota</taxon>
        <taxon>Metazoa</taxon>
        <taxon>Cnidaria</taxon>
        <taxon>Hydrozoa</taxon>
        <taxon>Hydroidolina</taxon>
        <taxon>Leptothecata</taxon>
        <taxon>Obeliida</taxon>
        <taxon>Clytiidae</taxon>
        <taxon>Clytia</taxon>
    </lineage>
</organism>
<feature type="region of interest" description="Disordered" evidence="1">
    <location>
        <begin position="144"/>
        <end position="218"/>
    </location>
</feature>
<sequence length="952" mass="110835">MPVQQPKTDLSAKKKKLEEMREREKQLALELDLHMKKPTSKKTTPTTPRSGATSARTKSATSPSPRTKSSTVSASPRTKTSTSKSTVKKRIDSNKTSTTPRRKKSKDKTLKEADSKPPAADQFVMLENQYGGNTLIDLDESDLKQRNGFNDTNPFSPIHSSTSQPTQYTSDEMDFFGNESNPFQASIDLPDGIDLNESRGSLQDDVIYEDQQYGGKATSANVEEAEEFYFPEGDEFPEHTGGAYADEFPENENDLFQRRESVAERTQNFEERNNNSNSNGGGGFTEKKEEFIEQPREEFPLKASDEIGMNGEASHEFHDLKEDYYDEGANEEFYEETKDKGLRQQEKIREEIQWDHLRDIEARRSNLDVSYTSEELDLRHSSRSLGRSIQSLDDYDDESEEEGVEGKELSTAEKIKLELFEQNMKERELKEIHRSLSRENLYNYDSAAEETEDELRDDGDEELMRSGNEEQQNTREKILEEMEVLKEREKELKKRQSLYDEPYDSCEEFEKENDYVAEGEDGREEEQVSVMDKIREEMFELETREKELLKKRTLNPTHHRAQQPQDEERNRAASLDSQPSQGILTKKPIFGSRDDLVAFFGTSTEDENAAENKTTKKKSARDKQNAVIIPKVFKKMEARVAAEKANEVHNKPTNQEQKRQQTSASHPPPNQQGRQQKREQNHQRAVNKVDSSSSKQQYRAAGDEQSHQVITKRVERENLVAHLPIDGNDKPRQKHHRTKSPNTGYSSNIKPLTQAWERRGEEEKMKKKKIEREIQQKKEEYLKLLEQKARIEEDERRQQEERIRAYEEKEHQRQLLKQKQHGLNELWLSGKPLVTIDDHEDANDEELLSYHNRDQRDHKQQARQDAPQRQDYNNNNNQKKQQQPDQRHPQARHDTPTKQQQQRRQHKQEQPAKREARPKQPKQQQASTPSQDTPIQINRTIKRWEKIIAKNS</sequence>
<keyword evidence="3" id="KW-1185">Reference proteome</keyword>
<feature type="compositionally biased region" description="Polar residues" evidence="1">
    <location>
        <begin position="740"/>
        <end position="751"/>
    </location>
</feature>
<feature type="compositionally biased region" description="Polar residues" evidence="1">
    <location>
        <begin position="49"/>
        <end position="77"/>
    </location>
</feature>
<dbReference type="RefSeq" id="XP_066918184.1">
    <property type="nucleotide sequence ID" value="XM_067062083.1"/>
</dbReference>
<feature type="compositionally biased region" description="Acidic residues" evidence="1">
    <location>
        <begin position="838"/>
        <end position="847"/>
    </location>
</feature>
<reference evidence="2" key="1">
    <citation type="submission" date="2021-01" db="UniProtKB">
        <authorList>
            <consortium name="EnsemblMetazoa"/>
        </authorList>
    </citation>
    <scope>IDENTIFICATION</scope>
</reference>
<feature type="compositionally biased region" description="Polar residues" evidence="1">
    <location>
        <begin position="921"/>
        <end position="939"/>
    </location>
</feature>
<feature type="compositionally biased region" description="Basic and acidic residues" evidence="1">
    <location>
        <begin position="942"/>
        <end position="952"/>
    </location>
</feature>
<feature type="region of interest" description="Disordered" evidence="1">
    <location>
        <begin position="232"/>
        <end position="293"/>
    </location>
</feature>
<feature type="region of interest" description="Disordered" evidence="1">
    <location>
        <begin position="602"/>
        <end position="768"/>
    </location>
</feature>
<feature type="compositionally biased region" description="Polar residues" evidence="1">
    <location>
        <begin position="147"/>
        <end position="170"/>
    </location>
</feature>
<feature type="region of interest" description="Disordered" evidence="1">
    <location>
        <begin position="1"/>
        <end position="122"/>
    </location>
</feature>
<dbReference type="EnsemblMetazoa" id="CLYHEMT023309.1">
    <property type="protein sequence ID" value="CLYHEMP023309.1"/>
    <property type="gene ID" value="CLYHEMG023309"/>
</dbReference>
<dbReference type="AlphaFoldDB" id="A0A7M5XGU2"/>
<dbReference type="Proteomes" id="UP000594262">
    <property type="component" value="Unplaced"/>
</dbReference>
<evidence type="ECO:0000256" key="1">
    <source>
        <dbReference type="SAM" id="MobiDB-lite"/>
    </source>
</evidence>
<feature type="compositionally biased region" description="Basic and acidic residues" evidence="1">
    <location>
        <begin position="756"/>
        <end position="768"/>
    </location>
</feature>